<protein>
    <recommendedName>
        <fullName evidence="9">Peptidase M42</fullName>
    </recommendedName>
</protein>
<evidence type="ECO:0000256" key="1">
    <source>
        <dbReference type="ARBA" id="ARBA00006272"/>
    </source>
</evidence>
<dbReference type="KEGG" id="kyr:CVV65_15525"/>
<keyword evidence="4" id="KW-0479">Metal-binding</keyword>
<organism evidence="7 8">
    <name type="scientific">Kyrpidia spormannii</name>
    <dbReference type="NCBI Taxonomy" id="2055160"/>
    <lineage>
        <taxon>Bacteria</taxon>
        <taxon>Bacillati</taxon>
        <taxon>Bacillota</taxon>
        <taxon>Bacilli</taxon>
        <taxon>Bacillales</taxon>
        <taxon>Alicyclobacillaceae</taxon>
        <taxon>Kyrpidia</taxon>
    </lineage>
</organism>
<dbReference type="PANTHER" id="PTHR32481">
    <property type="entry name" value="AMINOPEPTIDASE"/>
    <property type="match status" value="1"/>
</dbReference>
<accession>A0A2K8NAM3</accession>
<dbReference type="GO" id="GO:0004177">
    <property type="term" value="F:aminopeptidase activity"/>
    <property type="evidence" value="ECO:0007669"/>
    <property type="project" value="UniProtKB-UniRule"/>
</dbReference>
<dbReference type="InterPro" id="IPR008007">
    <property type="entry name" value="Peptidase_M42"/>
</dbReference>
<keyword evidence="5" id="KW-0378">Hydrolase</keyword>
<sequence>MTDWNRMTAEASSAFGPAGFEEGIRRWVTGAVGGKLDRCETDPFGNVLARTWTPGAKGRVLLVAGLDQPGILATHVDGDGRVRIAPIGPIQPRDLPGQKIRFQSGATGLVDAEVKGEGEAVDWHSLFVVPISGTVGIGEPGVIDPRVEILGEIAVGANLPWRAGTIVLAALADQLAGGRYDVTLLFSAQRSVGARAGRLAAFEEAFDWALDIGTAAVNAAPGSSKGGLRVGGGPVIRAMDRSLVVRPEMKQRLWDLAETRGIPHQAGVTPEATSDGGILAMSESGLLVGGIDIPVYKTRGSLGFLQLTDLQAALDLLRAALET</sequence>
<reference evidence="8" key="1">
    <citation type="submission" date="2017-11" db="EMBL/GenBank/DDBJ databases">
        <title>Complete Genome Sequence of Kyrpidia sp. Strain EA-1, a thermophilic, hydrogen-oxidizing Bacterium, isolated from the Azores.</title>
        <authorList>
            <person name="Reiner J.E."/>
            <person name="Lapp C.J."/>
            <person name="Bunk B."/>
            <person name="Gescher J."/>
        </authorList>
    </citation>
    <scope>NUCLEOTIDE SEQUENCE [LARGE SCALE GENOMIC DNA]</scope>
    <source>
        <strain evidence="8">EA-1</strain>
    </source>
</reference>
<proteinExistence type="inferred from homology"/>
<dbReference type="PANTHER" id="PTHR32481:SF0">
    <property type="entry name" value="AMINOPEPTIDASE YPDE-RELATED"/>
    <property type="match status" value="1"/>
</dbReference>
<evidence type="ECO:0000313" key="7">
    <source>
        <dbReference type="EMBL" id="ATY86165.1"/>
    </source>
</evidence>
<dbReference type="Pfam" id="PF05343">
    <property type="entry name" value="Peptidase_M42"/>
    <property type="match status" value="1"/>
</dbReference>
<evidence type="ECO:0000256" key="2">
    <source>
        <dbReference type="ARBA" id="ARBA00022438"/>
    </source>
</evidence>
<dbReference type="EMBL" id="CP024955">
    <property type="protein sequence ID" value="ATY86165.1"/>
    <property type="molecule type" value="Genomic_DNA"/>
</dbReference>
<evidence type="ECO:0000256" key="5">
    <source>
        <dbReference type="ARBA" id="ARBA00022801"/>
    </source>
</evidence>
<dbReference type="SUPFAM" id="SSF53187">
    <property type="entry name" value="Zn-dependent exopeptidases"/>
    <property type="match status" value="1"/>
</dbReference>
<dbReference type="GO" id="GO:0046872">
    <property type="term" value="F:metal ion binding"/>
    <property type="evidence" value="ECO:0007669"/>
    <property type="project" value="UniProtKB-UniRule"/>
</dbReference>
<dbReference type="Gene3D" id="3.40.630.10">
    <property type="entry name" value="Zn peptidases"/>
    <property type="match status" value="1"/>
</dbReference>
<evidence type="ECO:0000313" key="8">
    <source>
        <dbReference type="Proteomes" id="UP000231932"/>
    </source>
</evidence>
<name>A0A2K8NAM3_9BACL</name>
<dbReference type="GO" id="GO:0006508">
    <property type="term" value="P:proteolysis"/>
    <property type="evidence" value="ECO:0007669"/>
    <property type="project" value="UniProtKB-KW"/>
</dbReference>
<dbReference type="AlphaFoldDB" id="A0A2K8NAM3"/>
<dbReference type="Proteomes" id="UP000231932">
    <property type="component" value="Chromosome"/>
</dbReference>
<keyword evidence="8" id="KW-1185">Reference proteome</keyword>
<evidence type="ECO:0008006" key="9">
    <source>
        <dbReference type="Google" id="ProtNLM"/>
    </source>
</evidence>
<dbReference type="OrthoDB" id="9772053at2"/>
<evidence type="ECO:0000256" key="4">
    <source>
        <dbReference type="ARBA" id="ARBA00022723"/>
    </source>
</evidence>
<gene>
    <name evidence="7" type="ORF">CVV65_15525</name>
</gene>
<dbReference type="InterPro" id="IPR051464">
    <property type="entry name" value="Peptidase_M42_aminopept"/>
</dbReference>
<comment type="similarity">
    <text evidence="1 6">Belongs to the peptidase M42 family.</text>
</comment>
<dbReference type="InterPro" id="IPR023367">
    <property type="entry name" value="Peptidase_M42_dom2"/>
</dbReference>
<dbReference type="PIRSF" id="PIRSF001123">
    <property type="entry name" value="PepA_GA"/>
    <property type="match status" value="1"/>
</dbReference>
<dbReference type="RefSeq" id="WP_100668914.1">
    <property type="nucleotide sequence ID" value="NZ_CP024955.1"/>
</dbReference>
<keyword evidence="3" id="KW-0645">Protease</keyword>
<evidence type="ECO:0000256" key="3">
    <source>
        <dbReference type="ARBA" id="ARBA00022670"/>
    </source>
</evidence>
<keyword evidence="2" id="KW-0031">Aminopeptidase</keyword>
<dbReference type="Gene3D" id="2.40.30.40">
    <property type="entry name" value="Peptidase M42, domain 2"/>
    <property type="match status" value="1"/>
</dbReference>
<evidence type="ECO:0000256" key="6">
    <source>
        <dbReference type="PIRNR" id="PIRNR001123"/>
    </source>
</evidence>